<dbReference type="Gene3D" id="2.40.30.170">
    <property type="match status" value="1"/>
</dbReference>
<evidence type="ECO:0000256" key="2">
    <source>
        <dbReference type="ARBA" id="ARBA00009477"/>
    </source>
</evidence>
<gene>
    <name evidence="12" type="ORF">APT59_17395</name>
</gene>
<proteinExistence type="inferred from homology"/>
<keyword evidence="6 9" id="KW-0812">Transmembrane</keyword>
<comment type="subcellular location">
    <subcellularLocation>
        <location evidence="1">Cell inner membrane</location>
        <topology evidence="1">Single-pass membrane protein</topology>
        <orientation evidence="1">Periplasmic side</orientation>
    </subcellularLocation>
</comment>
<evidence type="ECO:0000259" key="10">
    <source>
        <dbReference type="Pfam" id="PF25885"/>
    </source>
</evidence>
<dbReference type="Gene3D" id="2.40.50.100">
    <property type="match status" value="1"/>
</dbReference>
<dbReference type="InterPro" id="IPR050739">
    <property type="entry name" value="MFP"/>
</dbReference>
<comment type="similarity">
    <text evidence="2">Belongs to the membrane fusion protein (MFP) (TC 8.A.1) family.</text>
</comment>
<dbReference type="EMBL" id="CP013987">
    <property type="protein sequence ID" value="ALZ85886.1"/>
    <property type="molecule type" value="Genomic_DNA"/>
</dbReference>
<dbReference type="Pfam" id="PF25963">
    <property type="entry name" value="Beta-barrel_AAEA"/>
    <property type="match status" value="1"/>
</dbReference>
<keyword evidence="5" id="KW-0997">Cell inner membrane</keyword>
<name>A0A0U4P698_9PSED</name>
<dbReference type="RefSeq" id="WP_059316003.1">
    <property type="nucleotide sequence ID" value="NZ_CP013987.1"/>
</dbReference>
<evidence type="ECO:0000256" key="8">
    <source>
        <dbReference type="ARBA" id="ARBA00023136"/>
    </source>
</evidence>
<evidence type="ECO:0000256" key="7">
    <source>
        <dbReference type="ARBA" id="ARBA00022989"/>
    </source>
</evidence>
<dbReference type="Pfam" id="PF25885">
    <property type="entry name" value="HH_EMRA"/>
    <property type="match status" value="1"/>
</dbReference>
<evidence type="ECO:0000256" key="9">
    <source>
        <dbReference type="SAM" id="Phobius"/>
    </source>
</evidence>
<feature type="domain" description="p-hydroxybenzoic acid efflux pump subunit AaeA-like beta-barrel" evidence="11">
    <location>
        <begin position="256"/>
        <end position="343"/>
    </location>
</feature>
<evidence type="ECO:0000256" key="3">
    <source>
        <dbReference type="ARBA" id="ARBA00022448"/>
    </source>
</evidence>
<feature type="domain" description="Multidrug export protein EmrA/FarA alpha-helical hairpin" evidence="10">
    <location>
        <begin position="99"/>
        <end position="218"/>
    </location>
</feature>
<dbReference type="FunFam" id="2.40.30.170:FF:000003">
    <property type="entry name" value="Multidrug resistance protein A"/>
    <property type="match status" value="1"/>
</dbReference>
<evidence type="ECO:0000256" key="6">
    <source>
        <dbReference type="ARBA" id="ARBA00022692"/>
    </source>
</evidence>
<evidence type="ECO:0000256" key="1">
    <source>
        <dbReference type="ARBA" id="ARBA00004383"/>
    </source>
</evidence>
<dbReference type="GO" id="GO:0015721">
    <property type="term" value="P:bile acid and bile salt transport"/>
    <property type="evidence" value="ECO:0007669"/>
    <property type="project" value="UniProtKB-ARBA"/>
</dbReference>
<dbReference type="OrthoDB" id="9811754at2"/>
<evidence type="ECO:0000259" key="11">
    <source>
        <dbReference type="Pfam" id="PF25963"/>
    </source>
</evidence>
<evidence type="ECO:0000313" key="13">
    <source>
        <dbReference type="Proteomes" id="UP000064137"/>
    </source>
</evidence>
<dbReference type="GO" id="GO:0046677">
    <property type="term" value="P:response to antibiotic"/>
    <property type="evidence" value="ECO:0007669"/>
    <property type="project" value="UniProtKB-ARBA"/>
</dbReference>
<dbReference type="AlphaFoldDB" id="A0A0U4P698"/>
<dbReference type="GO" id="GO:0015562">
    <property type="term" value="F:efflux transmembrane transporter activity"/>
    <property type="evidence" value="ECO:0007669"/>
    <property type="project" value="InterPro"/>
</dbReference>
<dbReference type="InterPro" id="IPR058634">
    <property type="entry name" value="AaeA-lik-b-barrel"/>
</dbReference>
<dbReference type="SUPFAM" id="SSF111369">
    <property type="entry name" value="HlyD-like secretion proteins"/>
    <property type="match status" value="2"/>
</dbReference>
<evidence type="ECO:0000256" key="4">
    <source>
        <dbReference type="ARBA" id="ARBA00022475"/>
    </source>
</evidence>
<dbReference type="GO" id="GO:1990961">
    <property type="term" value="P:xenobiotic detoxification by transmembrane export across the plasma membrane"/>
    <property type="evidence" value="ECO:0007669"/>
    <property type="project" value="UniProtKB-ARBA"/>
</dbReference>
<accession>A0A0U4P698</accession>
<sequence length="403" mass="43894">MADSAATPNDNAQEQKPQRSGKRKFLLLLLLLVVILAGVGVYCYHLFYGRFHADTDDAYVNGNLVQITPQVVGTVTRIAVDDGDYVRQGQPLVEFDPSDTAVAQQSAEANLAKTVRQVRGLYSNVDSYKAQVAARRVEVERARADYARRQQLAKGGAISKEELAHARDTLVSAQSSLTSAQQQLDTNQALVDDTEIASHPDVKAAAAQLRQAYLNHARSTLVAPVSGYVAKRSVQVGSRVQPGAALMAVVPLDQIWIDANFKETQLAEMRIGQPVEIHSDLYGDDVRYRGVVESLGVGTGSAFSLLPAQNATGNWIKIVQRLPVRIRLEGDNLDKHPLRIGLSTVVDVDLHDQDGARLPTTTPKQPRYSTDVYDHQLADADQLIQQIVHNNGPAARAAGVAKR</sequence>
<dbReference type="Gene3D" id="1.10.287.470">
    <property type="entry name" value="Helix hairpin bin"/>
    <property type="match status" value="1"/>
</dbReference>
<evidence type="ECO:0000256" key="5">
    <source>
        <dbReference type="ARBA" id="ARBA00022519"/>
    </source>
</evidence>
<dbReference type="PANTHER" id="PTHR30386:SF19">
    <property type="entry name" value="MULTIDRUG EXPORT PROTEIN EMRA-RELATED"/>
    <property type="match status" value="1"/>
</dbReference>
<dbReference type="PANTHER" id="PTHR30386">
    <property type="entry name" value="MEMBRANE FUSION SUBUNIT OF EMRAB-TOLC MULTIDRUG EFFLUX PUMP"/>
    <property type="match status" value="1"/>
</dbReference>
<dbReference type="InterPro" id="IPR058633">
    <property type="entry name" value="EmrA/FarA_HH"/>
</dbReference>
<reference evidence="12 13" key="1">
    <citation type="submission" date="2016-01" db="EMBL/GenBank/DDBJ databases">
        <title>Annotation of Pseudomonas oryzihabitans USDA-ARS-USMARC-56511.</title>
        <authorList>
            <person name="Harhay G.P."/>
            <person name="Harhay D.M."/>
            <person name="Smith T.P.L."/>
            <person name="Bono J.L."/>
            <person name="Heaton M.P."/>
            <person name="Clawson M.L."/>
            <person name="Chitko-Mckown C.G."/>
            <person name="Capik S.F."/>
            <person name="DeDonder K.D."/>
            <person name="Apley M.D."/>
            <person name="Lubbers B.V."/>
            <person name="White B.J."/>
            <person name="Larson R.L."/>
        </authorList>
    </citation>
    <scope>NUCLEOTIDE SEQUENCE [LARGE SCALE GENOMIC DNA]</scope>
    <source>
        <strain evidence="12 13">USDA-ARS-USMARC-56511</strain>
    </source>
</reference>
<organism evidence="12 13">
    <name type="scientific">Pseudomonas oryzihabitans</name>
    <dbReference type="NCBI Taxonomy" id="47885"/>
    <lineage>
        <taxon>Bacteria</taxon>
        <taxon>Pseudomonadati</taxon>
        <taxon>Pseudomonadota</taxon>
        <taxon>Gammaproteobacteria</taxon>
        <taxon>Pseudomonadales</taxon>
        <taxon>Pseudomonadaceae</taxon>
        <taxon>Pseudomonas</taxon>
    </lineage>
</organism>
<keyword evidence="7 9" id="KW-1133">Transmembrane helix</keyword>
<dbReference type="Proteomes" id="UP000064137">
    <property type="component" value="Chromosome"/>
</dbReference>
<dbReference type="KEGG" id="por:APT59_17395"/>
<dbReference type="GO" id="GO:0005886">
    <property type="term" value="C:plasma membrane"/>
    <property type="evidence" value="ECO:0007669"/>
    <property type="project" value="UniProtKB-SubCell"/>
</dbReference>
<protein>
    <submittedName>
        <fullName evidence="12">Hemolysin D</fullName>
    </submittedName>
</protein>
<keyword evidence="4" id="KW-1003">Cell membrane</keyword>
<evidence type="ECO:0000313" key="12">
    <source>
        <dbReference type="EMBL" id="ALZ85886.1"/>
    </source>
</evidence>
<keyword evidence="3" id="KW-0813">Transport</keyword>
<feature type="transmembrane region" description="Helical" evidence="9">
    <location>
        <begin position="25"/>
        <end position="47"/>
    </location>
</feature>
<keyword evidence="8 9" id="KW-0472">Membrane</keyword>